<dbReference type="PANTHER" id="PTHR30441">
    <property type="entry name" value="DUF748 DOMAIN-CONTAINING PROTEIN"/>
    <property type="match status" value="1"/>
</dbReference>
<accession>A0A095VU46</accession>
<sequence>MPGKILRLLLKAYLVYLALALLVLLPVLNLAAPRLSAQYLDRRLDSELILFNPFTLALEVRGARLAEPDGRSFAAVERLEVDFSAWLSLVRPGMVLDDVAVEGLTLTLRRYESGRFNISDLLAGDPAADEASAGDGSLPAFTVRTILFDTRELRYEDHTRSPRYDTFLQDLAFTVTGLSTVLEEGSPYELLVVTQHNGTLRWHGEFSLPRAQSRGELEITDLDLRPFHRYLAEDLPFTLDSGLLALSGRYTATWADDGAVTVSDGALQLHAVALQPKDLQALPDTALAFDRFELDGIAVDSGRQHVSAAAATLRGLSVAGYLEDERISLQEMLIPSAAGDNRAADSGTAAVPDNNSEVEASELWQLRLGRFSLPDGRIRWRTPYTTPATLTVDPLHVELSELTYPPEGDSAVSVALTLNDEATLSAAGTVDAGAGGGALDLELAALPVTLANPLLGSVLNAAIEGGRLEASGELVLAAFAPETISGAMRLTDFDLLIAGAQQSALGWDSLAVPDITVAVPAQRLETGVISLNGYRTQLRIGEDGRLNVQTALVEEQGGEGSNDDSAESEAAEPWQLAFGGLAVRSSSVDFEDRSLPLDFRTLVEGLEGKVGALGTESPAPVPVSLTGAVDGYAPVRIEGQVAPFAAEPDVDIGVSFQGIDIARLTPYAGTYAGYTIDSGTLSLDLRYRLAGDRLQGENRAVISQMQLGEPFDSDRAMDLPLKLAIALLKDSRGVIDLDVPVEGDVNDPSFRLGKVIGRAIANVIVNIATAPFKLLAGLAGSSDDLQGLAFAPGSDALDAPAAGKLDALANALGKRPELKLLARGVSDDEDARVLREQALDAALLGDGLAPASLAARDAAWAEAVAARYAPAHGDADADTDAEPPAPAAQYDALAAAMTLPPRALETLATERATQVKRYLVTSRGIAAERVAISGGAGDSAVDRGVTLDVDA</sequence>
<dbReference type="InterPro" id="IPR052894">
    <property type="entry name" value="AsmA-related"/>
</dbReference>
<keyword evidence="2" id="KW-1185">Reference proteome</keyword>
<dbReference type="HOGENOM" id="CLU_005680_0_0_6"/>
<comment type="caution">
    <text evidence="1">The sequence shown here is derived from an EMBL/GenBank/DDBJ whole genome shotgun (WGS) entry which is preliminary data.</text>
</comment>
<gene>
    <name evidence="1" type="ORF">HRUBRA_00368</name>
</gene>
<dbReference type="OrthoDB" id="9757969at2"/>
<evidence type="ECO:0000313" key="1">
    <source>
        <dbReference type="EMBL" id="KGE04895.1"/>
    </source>
</evidence>
<dbReference type="AlphaFoldDB" id="A0A095VU46"/>
<organism evidence="1 2">
    <name type="scientific">Pseudohaliea rubra DSM 19751</name>
    <dbReference type="NCBI Taxonomy" id="1265313"/>
    <lineage>
        <taxon>Bacteria</taxon>
        <taxon>Pseudomonadati</taxon>
        <taxon>Pseudomonadota</taxon>
        <taxon>Gammaproteobacteria</taxon>
        <taxon>Cellvibrionales</taxon>
        <taxon>Halieaceae</taxon>
        <taxon>Pseudohaliea</taxon>
    </lineage>
</organism>
<dbReference type="GO" id="GO:0005886">
    <property type="term" value="C:plasma membrane"/>
    <property type="evidence" value="ECO:0007669"/>
    <property type="project" value="TreeGrafter"/>
</dbReference>
<dbReference type="STRING" id="1265313.HRUBRA_00368"/>
<protein>
    <recommendedName>
        <fullName evidence="3">DUF748 domain-containing protein</fullName>
    </recommendedName>
</protein>
<evidence type="ECO:0008006" key="3">
    <source>
        <dbReference type="Google" id="ProtNLM"/>
    </source>
</evidence>
<dbReference type="EMBL" id="AUVB01000013">
    <property type="protein sequence ID" value="KGE04895.1"/>
    <property type="molecule type" value="Genomic_DNA"/>
</dbReference>
<dbReference type="eggNOG" id="COG2982">
    <property type="taxonomic scope" value="Bacteria"/>
</dbReference>
<proteinExistence type="predicted"/>
<dbReference type="Gene3D" id="3.30.1330.60">
    <property type="entry name" value="OmpA-like domain"/>
    <property type="match status" value="1"/>
</dbReference>
<dbReference type="InterPro" id="IPR008023">
    <property type="entry name" value="DUF748"/>
</dbReference>
<dbReference type="Pfam" id="PF05359">
    <property type="entry name" value="DUF748"/>
    <property type="match status" value="1"/>
</dbReference>
<dbReference type="InterPro" id="IPR036737">
    <property type="entry name" value="OmpA-like_sf"/>
</dbReference>
<reference evidence="1 2" key="1">
    <citation type="journal article" date="2014" name="Genome Announc.">
        <title>Genome Sequence of Gammaproteobacterial Pseudohaliea rubra Type Strain DSM 19751, Isolated from Coastal Seawater of the Mediterranean Sea.</title>
        <authorList>
            <person name="Spring S."/>
            <person name="Fiebig A."/>
            <person name="Riedel T."/>
            <person name="Goker M."/>
            <person name="Klenk H.P."/>
        </authorList>
    </citation>
    <scope>NUCLEOTIDE SEQUENCE [LARGE SCALE GENOMIC DNA]</scope>
    <source>
        <strain evidence="1 2">DSM 19751</strain>
    </source>
</reference>
<dbReference type="Proteomes" id="UP000029640">
    <property type="component" value="Unassembled WGS sequence"/>
</dbReference>
<name>A0A095VU46_9GAMM</name>
<dbReference type="PANTHER" id="PTHR30441:SF8">
    <property type="entry name" value="DUF748 DOMAIN-CONTAINING PROTEIN"/>
    <property type="match status" value="1"/>
</dbReference>
<dbReference type="RefSeq" id="WP_035513748.1">
    <property type="nucleotide sequence ID" value="NZ_KN234746.1"/>
</dbReference>
<evidence type="ECO:0000313" key="2">
    <source>
        <dbReference type="Proteomes" id="UP000029640"/>
    </source>
</evidence>
<dbReference type="GO" id="GO:0090313">
    <property type="term" value="P:regulation of protein targeting to membrane"/>
    <property type="evidence" value="ECO:0007669"/>
    <property type="project" value="TreeGrafter"/>
</dbReference>